<sequence length="169" mass="19003">MNRQTSSSARKSSVGSTNNSRLSILEEEAEQFADIDVDLASEATRTKIEENEDDLAYVNESHSHDVDDNGVESRTEFKIQSPSEKEVNKIDELEGILLQGKEEIHREVSPIKRKTKVSKKKQPKEKGEKKLLTEIPGSAKRLRIKEKAVLTDVYSRYGKKSALLSEEGS</sequence>
<feature type="region of interest" description="Disordered" evidence="1">
    <location>
        <begin position="1"/>
        <end position="23"/>
    </location>
</feature>
<organism evidence="2 4">
    <name type="scientific">Cucumis melo var. makuwa</name>
    <name type="common">Oriental melon</name>
    <dbReference type="NCBI Taxonomy" id="1194695"/>
    <lineage>
        <taxon>Eukaryota</taxon>
        <taxon>Viridiplantae</taxon>
        <taxon>Streptophyta</taxon>
        <taxon>Embryophyta</taxon>
        <taxon>Tracheophyta</taxon>
        <taxon>Spermatophyta</taxon>
        <taxon>Magnoliopsida</taxon>
        <taxon>eudicotyledons</taxon>
        <taxon>Gunneridae</taxon>
        <taxon>Pentapetalae</taxon>
        <taxon>rosids</taxon>
        <taxon>fabids</taxon>
        <taxon>Cucurbitales</taxon>
        <taxon>Cucurbitaceae</taxon>
        <taxon>Benincaseae</taxon>
        <taxon>Cucumis</taxon>
    </lineage>
</organism>
<dbReference type="EMBL" id="SSTD01013776">
    <property type="protein sequence ID" value="TYK05603.1"/>
    <property type="molecule type" value="Genomic_DNA"/>
</dbReference>
<accession>A0A5A7TB79</accession>
<evidence type="ECO:0000313" key="5">
    <source>
        <dbReference type="Proteomes" id="UP000321947"/>
    </source>
</evidence>
<feature type="compositionally biased region" description="Basic and acidic residues" evidence="1">
    <location>
        <begin position="61"/>
        <end position="83"/>
    </location>
</feature>
<evidence type="ECO:0000256" key="1">
    <source>
        <dbReference type="SAM" id="MobiDB-lite"/>
    </source>
</evidence>
<evidence type="ECO:0000313" key="2">
    <source>
        <dbReference type="EMBL" id="KAA0040560.1"/>
    </source>
</evidence>
<feature type="compositionally biased region" description="Basic residues" evidence="1">
    <location>
        <begin position="111"/>
        <end position="123"/>
    </location>
</feature>
<comment type="caution">
    <text evidence="2">The sequence shown here is derived from an EMBL/GenBank/DDBJ whole genome shotgun (WGS) entry which is preliminary data.</text>
</comment>
<evidence type="ECO:0000313" key="3">
    <source>
        <dbReference type="EMBL" id="TYK05603.1"/>
    </source>
</evidence>
<gene>
    <name evidence="3" type="ORF">E5676_scaffold98G00590</name>
    <name evidence="2" type="ORF">E6C27_scaffold262G001300</name>
</gene>
<dbReference type="AlphaFoldDB" id="A0A5A7TB79"/>
<reference evidence="4 5" key="1">
    <citation type="submission" date="2019-08" db="EMBL/GenBank/DDBJ databases">
        <title>Draft genome sequences of two oriental melons (Cucumis melo L. var makuwa).</title>
        <authorList>
            <person name="Kwon S.-Y."/>
        </authorList>
    </citation>
    <scope>NUCLEOTIDE SEQUENCE [LARGE SCALE GENOMIC DNA]</scope>
    <source>
        <strain evidence="5">cv. Chang Bougi</strain>
        <strain evidence="4">cv. SW 3</strain>
        <tissue evidence="2">Leaf</tissue>
    </source>
</reference>
<name>A0A5A7TB79_CUCMM</name>
<dbReference type="EMBL" id="SSTE01017321">
    <property type="protein sequence ID" value="KAA0040560.1"/>
    <property type="molecule type" value="Genomic_DNA"/>
</dbReference>
<feature type="region of interest" description="Disordered" evidence="1">
    <location>
        <begin position="44"/>
        <end position="83"/>
    </location>
</feature>
<protein>
    <submittedName>
        <fullName evidence="2">RNA-binding family protein, putative isoform 1</fullName>
    </submittedName>
</protein>
<feature type="compositionally biased region" description="Polar residues" evidence="1">
    <location>
        <begin position="1"/>
        <end position="22"/>
    </location>
</feature>
<proteinExistence type="predicted"/>
<dbReference type="Proteomes" id="UP000321947">
    <property type="component" value="Unassembled WGS sequence"/>
</dbReference>
<dbReference type="PANTHER" id="PTHR37200">
    <property type="entry name" value="RNA-BINDING (RRM/RBD/RNP MOTIFS) FAMILY PROTEIN"/>
    <property type="match status" value="1"/>
</dbReference>
<feature type="region of interest" description="Disordered" evidence="1">
    <location>
        <begin position="107"/>
        <end position="133"/>
    </location>
</feature>
<dbReference type="PANTHER" id="PTHR37200:SF1">
    <property type="entry name" value="RNA-BINDING (RRM_RBD_RNP MOTIFS) FAMILY PROTEIN"/>
    <property type="match status" value="1"/>
</dbReference>
<dbReference type="Proteomes" id="UP000321393">
    <property type="component" value="Unassembled WGS sequence"/>
</dbReference>
<evidence type="ECO:0000313" key="4">
    <source>
        <dbReference type="Proteomes" id="UP000321393"/>
    </source>
</evidence>